<accession>A0A1G2BHZ9</accession>
<reference evidence="2 3" key="1">
    <citation type="journal article" date="2016" name="Nat. Commun.">
        <title>Thousands of microbial genomes shed light on interconnected biogeochemical processes in an aquifer system.</title>
        <authorList>
            <person name="Anantharaman K."/>
            <person name="Brown C.T."/>
            <person name="Hug L.A."/>
            <person name="Sharon I."/>
            <person name="Castelle C.J."/>
            <person name="Probst A.J."/>
            <person name="Thomas B.C."/>
            <person name="Singh A."/>
            <person name="Wilkins M.J."/>
            <person name="Karaoz U."/>
            <person name="Brodie E.L."/>
            <person name="Williams K.H."/>
            <person name="Hubbard S.S."/>
            <person name="Banfield J.F."/>
        </authorList>
    </citation>
    <scope>NUCLEOTIDE SEQUENCE [LARGE SCALE GENOMIC DNA]</scope>
</reference>
<keyword evidence="1" id="KW-1133">Transmembrane helix</keyword>
<feature type="transmembrane region" description="Helical" evidence="1">
    <location>
        <begin position="45"/>
        <end position="67"/>
    </location>
</feature>
<sequence length="118" mass="13237">MKSFSKLLEVFRTQELKHELPCLGHDDPLRKRVLGQLELRKNLRAALLIVGILYLGLIGHFVMVIMGSPWSKAPLNIGVIIGVGSTLYMSVSSLLNKNKEKEADKLMTIKQLKQTVPQ</sequence>
<name>A0A1G2BHZ9_9BACT</name>
<dbReference type="STRING" id="1798550.A2927_00315"/>
<proteinExistence type="predicted"/>
<evidence type="ECO:0000313" key="2">
    <source>
        <dbReference type="EMBL" id="OGY88821.1"/>
    </source>
</evidence>
<evidence type="ECO:0000313" key="3">
    <source>
        <dbReference type="Proteomes" id="UP000178849"/>
    </source>
</evidence>
<protein>
    <recommendedName>
        <fullName evidence="4">2TM domain-containing protein</fullName>
    </recommendedName>
</protein>
<organism evidence="2 3">
    <name type="scientific">Candidatus Komeilibacteria bacterium RIFCSPLOWO2_01_FULL_45_10</name>
    <dbReference type="NCBI Taxonomy" id="1798550"/>
    <lineage>
        <taxon>Bacteria</taxon>
        <taxon>Candidatus Komeiliibacteriota</taxon>
    </lineage>
</organism>
<evidence type="ECO:0000256" key="1">
    <source>
        <dbReference type="SAM" id="Phobius"/>
    </source>
</evidence>
<dbReference type="EMBL" id="MHKL01000038">
    <property type="protein sequence ID" value="OGY88821.1"/>
    <property type="molecule type" value="Genomic_DNA"/>
</dbReference>
<feature type="transmembrane region" description="Helical" evidence="1">
    <location>
        <begin position="73"/>
        <end position="95"/>
    </location>
</feature>
<evidence type="ECO:0008006" key="4">
    <source>
        <dbReference type="Google" id="ProtNLM"/>
    </source>
</evidence>
<keyword evidence="1" id="KW-0812">Transmembrane</keyword>
<keyword evidence="1" id="KW-0472">Membrane</keyword>
<gene>
    <name evidence="2" type="ORF">A2927_00315</name>
</gene>
<dbReference type="AlphaFoldDB" id="A0A1G2BHZ9"/>
<dbReference type="Proteomes" id="UP000178849">
    <property type="component" value="Unassembled WGS sequence"/>
</dbReference>
<comment type="caution">
    <text evidence="2">The sequence shown here is derived from an EMBL/GenBank/DDBJ whole genome shotgun (WGS) entry which is preliminary data.</text>
</comment>